<sequence>MRRGGSDAGRLPVKNGRRSSIVQPGPRLFRPRHISHLPVPLFECTGLTEQIPLRCWSLAPQEHPAAVERRAWDGALN</sequence>
<dbReference type="EMBL" id="JANPWB010000001">
    <property type="protein sequence ID" value="KAJ1216215.1"/>
    <property type="molecule type" value="Genomic_DNA"/>
</dbReference>
<evidence type="ECO:0000313" key="3">
    <source>
        <dbReference type="Proteomes" id="UP001066276"/>
    </source>
</evidence>
<proteinExistence type="predicted"/>
<organism evidence="2 3">
    <name type="scientific">Pleurodeles waltl</name>
    <name type="common">Iberian ribbed newt</name>
    <dbReference type="NCBI Taxonomy" id="8319"/>
    <lineage>
        <taxon>Eukaryota</taxon>
        <taxon>Metazoa</taxon>
        <taxon>Chordata</taxon>
        <taxon>Craniata</taxon>
        <taxon>Vertebrata</taxon>
        <taxon>Euteleostomi</taxon>
        <taxon>Amphibia</taxon>
        <taxon>Batrachia</taxon>
        <taxon>Caudata</taxon>
        <taxon>Salamandroidea</taxon>
        <taxon>Salamandridae</taxon>
        <taxon>Pleurodelinae</taxon>
        <taxon>Pleurodeles</taxon>
    </lineage>
</organism>
<evidence type="ECO:0000313" key="2">
    <source>
        <dbReference type="EMBL" id="KAJ1216215.1"/>
    </source>
</evidence>
<comment type="caution">
    <text evidence="2">The sequence shown here is derived from an EMBL/GenBank/DDBJ whole genome shotgun (WGS) entry which is preliminary data.</text>
</comment>
<protein>
    <submittedName>
        <fullName evidence="2">Uncharacterized protein</fullName>
    </submittedName>
</protein>
<name>A0AAV7WQH5_PLEWA</name>
<accession>A0AAV7WQH5</accession>
<reference evidence="2" key="1">
    <citation type="journal article" date="2022" name="bioRxiv">
        <title>Sequencing and chromosome-scale assembly of the giantPleurodeles waltlgenome.</title>
        <authorList>
            <person name="Brown T."/>
            <person name="Elewa A."/>
            <person name="Iarovenko S."/>
            <person name="Subramanian E."/>
            <person name="Araus A.J."/>
            <person name="Petzold A."/>
            <person name="Susuki M."/>
            <person name="Suzuki K.-i.T."/>
            <person name="Hayashi T."/>
            <person name="Toyoda A."/>
            <person name="Oliveira C."/>
            <person name="Osipova E."/>
            <person name="Leigh N.D."/>
            <person name="Simon A."/>
            <person name="Yun M.H."/>
        </authorList>
    </citation>
    <scope>NUCLEOTIDE SEQUENCE</scope>
    <source>
        <strain evidence="2">20211129_DDA</strain>
        <tissue evidence="2">Liver</tissue>
    </source>
</reference>
<keyword evidence="3" id="KW-1185">Reference proteome</keyword>
<gene>
    <name evidence="2" type="ORF">NDU88_003821</name>
</gene>
<dbReference type="Proteomes" id="UP001066276">
    <property type="component" value="Chromosome 1_1"/>
</dbReference>
<feature type="region of interest" description="Disordered" evidence="1">
    <location>
        <begin position="1"/>
        <end position="27"/>
    </location>
</feature>
<evidence type="ECO:0000256" key="1">
    <source>
        <dbReference type="SAM" id="MobiDB-lite"/>
    </source>
</evidence>
<dbReference type="AlphaFoldDB" id="A0AAV7WQH5"/>